<feature type="transmembrane region" description="Helical" evidence="1">
    <location>
        <begin position="657"/>
        <end position="674"/>
    </location>
</feature>
<evidence type="ECO:0000256" key="1">
    <source>
        <dbReference type="SAM" id="Phobius"/>
    </source>
</evidence>
<dbReference type="OrthoDB" id="165683at2"/>
<dbReference type="InterPro" id="IPR011047">
    <property type="entry name" value="Quinoprotein_ADH-like_sf"/>
</dbReference>
<evidence type="ECO:0000313" key="3">
    <source>
        <dbReference type="Proteomes" id="UP000319143"/>
    </source>
</evidence>
<dbReference type="AlphaFoldDB" id="A0A5C6D5G1"/>
<accession>A0A5C6D5G1</accession>
<gene>
    <name evidence="2" type="ORF">Poly41_59360</name>
</gene>
<feature type="transmembrane region" description="Helical" evidence="1">
    <location>
        <begin position="636"/>
        <end position="652"/>
    </location>
</feature>
<dbReference type="Proteomes" id="UP000319143">
    <property type="component" value="Unassembled WGS sequence"/>
</dbReference>
<feature type="transmembrane region" description="Helical" evidence="1">
    <location>
        <begin position="542"/>
        <end position="567"/>
    </location>
</feature>
<keyword evidence="1" id="KW-0472">Membrane</keyword>
<reference evidence="2 3" key="1">
    <citation type="submission" date="2019-02" db="EMBL/GenBank/DDBJ databases">
        <title>Deep-cultivation of Planctomycetes and their phenomic and genomic characterization uncovers novel biology.</title>
        <authorList>
            <person name="Wiegand S."/>
            <person name="Jogler M."/>
            <person name="Boedeker C."/>
            <person name="Pinto D."/>
            <person name="Vollmers J."/>
            <person name="Rivas-Marin E."/>
            <person name="Kohn T."/>
            <person name="Peeters S.H."/>
            <person name="Heuer A."/>
            <person name="Rast P."/>
            <person name="Oberbeckmann S."/>
            <person name="Bunk B."/>
            <person name="Jeske O."/>
            <person name="Meyerdierks A."/>
            <person name="Storesund J.E."/>
            <person name="Kallscheuer N."/>
            <person name="Luecker S."/>
            <person name="Lage O.M."/>
            <person name="Pohl T."/>
            <person name="Merkel B.J."/>
            <person name="Hornburger P."/>
            <person name="Mueller R.-W."/>
            <person name="Bruemmer F."/>
            <person name="Labrenz M."/>
            <person name="Spormann A.M."/>
            <person name="Op Den Camp H."/>
            <person name="Overmann J."/>
            <person name="Amann R."/>
            <person name="Jetten M.S.M."/>
            <person name="Mascher T."/>
            <person name="Medema M.H."/>
            <person name="Devos D.P."/>
            <person name="Kaster A.-K."/>
            <person name="Ovreas L."/>
            <person name="Rohde M."/>
            <person name="Galperin M.Y."/>
            <person name="Jogler C."/>
        </authorList>
    </citation>
    <scope>NUCLEOTIDE SEQUENCE [LARGE SCALE GENOMIC DNA]</scope>
    <source>
        <strain evidence="2 3">Poly41</strain>
    </source>
</reference>
<name>A0A5C6D5G1_9BACT</name>
<feature type="transmembrane region" description="Helical" evidence="1">
    <location>
        <begin position="694"/>
        <end position="713"/>
    </location>
</feature>
<keyword evidence="1" id="KW-0812">Transmembrane</keyword>
<evidence type="ECO:0000313" key="2">
    <source>
        <dbReference type="EMBL" id="TWU32048.1"/>
    </source>
</evidence>
<keyword evidence="1" id="KW-1133">Transmembrane helix</keyword>
<keyword evidence="3" id="KW-1185">Reference proteome</keyword>
<dbReference type="RefSeq" id="WP_146530678.1">
    <property type="nucleotide sequence ID" value="NZ_SJPV01000014.1"/>
</dbReference>
<feature type="transmembrane region" description="Helical" evidence="1">
    <location>
        <begin position="489"/>
        <end position="509"/>
    </location>
</feature>
<comment type="caution">
    <text evidence="2">The sequence shown here is derived from an EMBL/GenBank/DDBJ whole genome shotgun (WGS) entry which is preliminary data.</text>
</comment>
<proteinExistence type="predicted"/>
<dbReference type="EMBL" id="SJPV01000014">
    <property type="protein sequence ID" value="TWU32048.1"/>
    <property type="molecule type" value="Genomic_DNA"/>
</dbReference>
<protein>
    <submittedName>
        <fullName evidence="2">Uncharacterized protein</fullName>
    </submittedName>
</protein>
<feature type="transmembrane region" description="Helical" evidence="1">
    <location>
        <begin position="516"/>
        <end position="536"/>
    </location>
</feature>
<feature type="transmembrane region" description="Helical" evidence="1">
    <location>
        <begin position="460"/>
        <end position="477"/>
    </location>
</feature>
<dbReference type="SUPFAM" id="SSF50998">
    <property type="entry name" value="Quinoprotein alcohol dehydrogenase-like"/>
    <property type="match status" value="1"/>
</dbReference>
<feature type="transmembrane region" description="Helical" evidence="1">
    <location>
        <begin position="424"/>
        <end position="448"/>
    </location>
</feature>
<feature type="transmembrane region" description="Helical" evidence="1">
    <location>
        <begin position="598"/>
        <end position="616"/>
    </location>
</feature>
<sequence length="729" mass="81239">MQNPLKRLTRRRLVLLLLPLVALAILLIPTGPGMSWGSLFLIRQHGLAIYQLTAYDYELGRPTWHQEFRLNLNTGACEKTASENATKFYWGLDDRGSEIWIEQIDAAAEPDDDKVTRFRYTVIDPATNRLLLSSEFHLPKQNLFKSPGYPYFVGGDSKTIFVANLQDPDADLITFPHSFSVSFLPQIPNHNRFVAIDTQTRASSAKTFNPSVQTLHLFEFGESGQPRLLSSWPIGNGGFNLNASEGARIARSFSSDGSNWFDPNLVVGYGGEVIATLNPQLDAIEFRSVVDGTLLESLPAPAGIGSPNVIAFFNQSLFTVESNDHAESVDITRRKAVPSPEAKLFVVDQLDEEGYLLFLKPDFPKQYILFDRENERVVQRFDEAGSKICFLDRNRLAALSDKYGFSVTLLDANNGNVLAEHRPFWWVPAALCLFLVGYAVWSVAWVVVSARENGRAWFDSVLIGGVPLLLLTARALYGGPPTESDRLCYQYAQGIAVAAIVLASVWLLLGKTRLSLRVLPFITLLALLLAILGFVFREQSSIAWIGFMSTLVLSSVLFPVILLLWVFRASIERQVPALQWDASGDQAKLASKVALRDLFYATLVAAFLFAAIRPLMATIRVAADVDFLRSFLQPELLHLLLGLGATLAVALNRRRMIVWAGAIVVGSLFALLATDSTARFIMGRSYDATEPFSILTRIILTSVISLFVMLMPYRLRSWVWARRTKVRYS</sequence>
<organism evidence="2 3">
    <name type="scientific">Novipirellula artificiosorum</name>
    <dbReference type="NCBI Taxonomy" id="2528016"/>
    <lineage>
        <taxon>Bacteria</taxon>
        <taxon>Pseudomonadati</taxon>
        <taxon>Planctomycetota</taxon>
        <taxon>Planctomycetia</taxon>
        <taxon>Pirellulales</taxon>
        <taxon>Pirellulaceae</taxon>
        <taxon>Novipirellula</taxon>
    </lineage>
</organism>